<sequence>MRQLVAYDAGEFLMDRILADQSDSSMSRRGGHQKWDAKKMTMKKLIYYDSDLASRFDDDDDDGK</sequence>
<accession>A0A0R3QEB4</accession>
<reference evidence="3" key="1">
    <citation type="submission" date="2017-02" db="UniProtKB">
        <authorList>
            <consortium name="WormBaseParasite"/>
        </authorList>
    </citation>
    <scope>IDENTIFICATION</scope>
</reference>
<evidence type="ECO:0000313" key="1">
    <source>
        <dbReference type="EMBL" id="VDO15905.1"/>
    </source>
</evidence>
<dbReference type="EMBL" id="UZAG01003792">
    <property type="protein sequence ID" value="VDO15905.1"/>
    <property type="molecule type" value="Genomic_DNA"/>
</dbReference>
<gene>
    <name evidence="1" type="ORF">BTMF_LOCUS3994</name>
</gene>
<protein>
    <submittedName>
        <fullName evidence="1 3">Uncharacterized protein</fullName>
    </submittedName>
</protein>
<dbReference type="WBParaSite" id="BTMF_0000470301-mRNA-1">
    <property type="protein sequence ID" value="BTMF_0000470301-mRNA-1"/>
    <property type="gene ID" value="BTMF_0000470301"/>
</dbReference>
<keyword evidence="2" id="KW-1185">Reference proteome</keyword>
<dbReference type="STRING" id="42155.A0A0R3QEB4"/>
<reference evidence="1 2" key="2">
    <citation type="submission" date="2018-11" db="EMBL/GenBank/DDBJ databases">
        <authorList>
            <consortium name="Pathogen Informatics"/>
        </authorList>
    </citation>
    <scope>NUCLEOTIDE SEQUENCE [LARGE SCALE GENOMIC DNA]</scope>
</reference>
<dbReference type="AlphaFoldDB" id="A0A0R3QEB4"/>
<proteinExistence type="predicted"/>
<organism evidence="3">
    <name type="scientific">Brugia timori</name>
    <dbReference type="NCBI Taxonomy" id="42155"/>
    <lineage>
        <taxon>Eukaryota</taxon>
        <taxon>Metazoa</taxon>
        <taxon>Ecdysozoa</taxon>
        <taxon>Nematoda</taxon>
        <taxon>Chromadorea</taxon>
        <taxon>Rhabditida</taxon>
        <taxon>Spirurina</taxon>
        <taxon>Spiruromorpha</taxon>
        <taxon>Filarioidea</taxon>
        <taxon>Onchocercidae</taxon>
        <taxon>Brugia</taxon>
    </lineage>
</organism>
<evidence type="ECO:0000313" key="3">
    <source>
        <dbReference type="WBParaSite" id="BTMF_0000470301-mRNA-1"/>
    </source>
</evidence>
<evidence type="ECO:0000313" key="2">
    <source>
        <dbReference type="Proteomes" id="UP000280834"/>
    </source>
</evidence>
<name>A0A0R3QEB4_9BILA</name>
<dbReference type="Proteomes" id="UP000280834">
    <property type="component" value="Unassembled WGS sequence"/>
</dbReference>